<evidence type="ECO:0000313" key="2">
    <source>
        <dbReference type="EMBL" id="KAK7833578.1"/>
    </source>
</evidence>
<dbReference type="SUPFAM" id="SSF52058">
    <property type="entry name" value="L domain-like"/>
    <property type="match status" value="1"/>
</dbReference>
<name>A0AAW0K3U5_QUESU</name>
<evidence type="ECO:0000313" key="3">
    <source>
        <dbReference type="Proteomes" id="UP000237347"/>
    </source>
</evidence>
<dbReference type="EMBL" id="PKMF04000403">
    <property type="protein sequence ID" value="KAK7833578.1"/>
    <property type="molecule type" value="Genomic_DNA"/>
</dbReference>
<dbReference type="AlphaFoldDB" id="A0AAW0K3U5"/>
<comment type="caution">
    <text evidence="2">The sequence shown here is derived from an EMBL/GenBank/DDBJ whole genome shotgun (WGS) entry which is preliminary data.</text>
</comment>
<accession>A0AAW0K3U5</accession>
<feature type="region of interest" description="Disordered" evidence="1">
    <location>
        <begin position="1"/>
        <end position="34"/>
    </location>
</feature>
<keyword evidence="3" id="KW-1185">Reference proteome</keyword>
<reference evidence="2 3" key="1">
    <citation type="journal article" date="2018" name="Sci. Data">
        <title>The draft genome sequence of cork oak.</title>
        <authorList>
            <person name="Ramos A.M."/>
            <person name="Usie A."/>
            <person name="Barbosa P."/>
            <person name="Barros P.M."/>
            <person name="Capote T."/>
            <person name="Chaves I."/>
            <person name="Simoes F."/>
            <person name="Abreu I."/>
            <person name="Carrasquinho I."/>
            <person name="Faro C."/>
            <person name="Guimaraes J.B."/>
            <person name="Mendonca D."/>
            <person name="Nobrega F."/>
            <person name="Rodrigues L."/>
            <person name="Saibo N.J.M."/>
            <person name="Varela M.C."/>
            <person name="Egas C."/>
            <person name="Matos J."/>
            <person name="Miguel C.M."/>
            <person name="Oliveira M.M."/>
            <person name="Ricardo C.P."/>
            <person name="Goncalves S."/>
        </authorList>
    </citation>
    <scope>NUCLEOTIDE SEQUENCE [LARGE SCALE GENOMIC DNA]</scope>
    <source>
        <strain evidence="3">cv. HL8</strain>
    </source>
</reference>
<dbReference type="Pfam" id="PF13855">
    <property type="entry name" value="LRR_8"/>
    <property type="match status" value="1"/>
</dbReference>
<evidence type="ECO:0000256" key="1">
    <source>
        <dbReference type="SAM" id="MobiDB-lite"/>
    </source>
</evidence>
<gene>
    <name evidence="2" type="primary">RLP52_0</name>
    <name evidence="2" type="ORF">CFP56_025391</name>
</gene>
<dbReference type="InterPro" id="IPR001611">
    <property type="entry name" value="Leu-rich_rpt"/>
</dbReference>
<dbReference type="Proteomes" id="UP000237347">
    <property type="component" value="Unassembled WGS sequence"/>
</dbReference>
<dbReference type="InterPro" id="IPR032675">
    <property type="entry name" value="LRR_dom_sf"/>
</dbReference>
<dbReference type="Gene3D" id="3.80.10.10">
    <property type="entry name" value="Ribonuclease Inhibitor"/>
    <property type="match status" value="1"/>
</dbReference>
<proteinExistence type="predicted"/>
<protein>
    <submittedName>
        <fullName evidence="2">Receptor-like protein 52</fullName>
    </submittedName>
</protein>
<sequence length="231" mass="26139">RSLAPVEQSPNYYFKTRTLPKQPHPSSVTSRTSRSLTSNNFISKEFPKALYNCSKLEDLDLSQNYFNGTIPVDIHSLSRLRSLNLGANSFSDLDLSQNNSTSTILVDIHQFSGWIGSQLECLPGGCFNIHDQEEKAGIDGCPFLNSLPDYLLTAPLLKELEISGPQLLKERFQRGTGEKSENWHKISHISNIKLDWVYVQRDGEPQFDSKGIRRAKQEEVIHATREAVLNY</sequence>
<dbReference type="PANTHER" id="PTHR48065">
    <property type="entry name" value="OS10G0469600 PROTEIN"/>
    <property type="match status" value="1"/>
</dbReference>
<feature type="non-terminal residue" evidence="2">
    <location>
        <position position="1"/>
    </location>
</feature>
<dbReference type="PANTHER" id="PTHR48065:SF75">
    <property type="entry name" value="LEUCINE-RICH REPEAT-CONTAINING N-TERMINAL PLANT-TYPE DOMAIN-CONTAINING PROTEIN"/>
    <property type="match status" value="1"/>
</dbReference>
<organism evidence="2 3">
    <name type="scientific">Quercus suber</name>
    <name type="common">Cork oak</name>
    <dbReference type="NCBI Taxonomy" id="58331"/>
    <lineage>
        <taxon>Eukaryota</taxon>
        <taxon>Viridiplantae</taxon>
        <taxon>Streptophyta</taxon>
        <taxon>Embryophyta</taxon>
        <taxon>Tracheophyta</taxon>
        <taxon>Spermatophyta</taxon>
        <taxon>Magnoliopsida</taxon>
        <taxon>eudicotyledons</taxon>
        <taxon>Gunneridae</taxon>
        <taxon>Pentapetalae</taxon>
        <taxon>rosids</taxon>
        <taxon>fabids</taxon>
        <taxon>Fagales</taxon>
        <taxon>Fagaceae</taxon>
        <taxon>Quercus</taxon>
    </lineage>
</organism>